<name>A0AAD1XXF5_EUPCR</name>
<accession>A0AAD1XXF5</accession>
<gene>
    <name evidence="1" type="ORF">ECRASSUSDP1_LOCUS21760</name>
</gene>
<reference evidence="1" key="1">
    <citation type="submission" date="2023-07" db="EMBL/GenBank/DDBJ databases">
        <authorList>
            <consortium name="AG Swart"/>
            <person name="Singh M."/>
            <person name="Singh A."/>
            <person name="Seah K."/>
            <person name="Emmerich C."/>
        </authorList>
    </citation>
    <scope>NUCLEOTIDE SEQUENCE</scope>
    <source>
        <strain evidence="1">DP1</strain>
    </source>
</reference>
<dbReference type="AlphaFoldDB" id="A0AAD1XXF5"/>
<protein>
    <submittedName>
        <fullName evidence="1">Uncharacterized protein</fullName>
    </submittedName>
</protein>
<keyword evidence="2" id="KW-1185">Reference proteome</keyword>
<proteinExistence type="predicted"/>
<dbReference type="EMBL" id="CAMPGE010022277">
    <property type="protein sequence ID" value="CAI2380326.1"/>
    <property type="molecule type" value="Genomic_DNA"/>
</dbReference>
<organism evidence="1 2">
    <name type="scientific">Euplotes crassus</name>
    <dbReference type="NCBI Taxonomy" id="5936"/>
    <lineage>
        <taxon>Eukaryota</taxon>
        <taxon>Sar</taxon>
        <taxon>Alveolata</taxon>
        <taxon>Ciliophora</taxon>
        <taxon>Intramacronucleata</taxon>
        <taxon>Spirotrichea</taxon>
        <taxon>Hypotrichia</taxon>
        <taxon>Euplotida</taxon>
        <taxon>Euplotidae</taxon>
        <taxon>Moneuplotes</taxon>
    </lineage>
</organism>
<evidence type="ECO:0000313" key="1">
    <source>
        <dbReference type="EMBL" id="CAI2380326.1"/>
    </source>
</evidence>
<dbReference type="Proteomes" id="UP001295684">
    <property type="component" value="Unassembled WGS sequence"/>
</dbReference>
<evidence type="ECO:0000313" key="2">
    <source>
        <dbReference type="Proteomes" id="UP001295684"/>
    </source>
</evidence>
<sequence>MIWLLHECFCFQAKTLTYQFSNLPKSATKVQNQEGETGVFTFDFLSNFSTRPKIIEQGVHFTQQGKYLNISEPLFEYGNFCSMEAWIFIRKLNQGTFVNMDVTQIVTGGSPVVQNARFMFRNCKYLWIIEN</sequence>
<comment type="caution">
    <text evidence="1">The sequence shown here is derived from an EMBL/GenBank/DDBJ whole genome shotgun (WGS) entry which is preliminary data.</text>
</comment>